<dbReference type="STRING" id="1590841.A0A2R6QGQ5"/>
<feature type="compositionally biased region" description="Polar residues" evidence="1">
    <location>
        <begin position="253"/>
        <end position="262"/>
    </location>
</feature>
<feature type="compositionally biased region" description="Acidic residues" evidence="1">
    <location>
        <begin position="322"/>
        <end position="339"/>
    </location>
</feature>
<dbReference type="EMBL" id="NKQK01000016">
    <property type="protein sequence ID" value="PSS07792.1"/>
    <property type="molecule type" value="Genomic_DNA"/>
</dbReference>
<keyword evidence="3" id="KW-1185">Reference proteome</keyword>
<dbReference type="PANTHER" id="PTHR33917:SF2">
    <property type="entry name" value="PROTEIN EXECUTER 2, CHLOROPLASTIC"/>
    <property type="match status" value="1"/>
</dbReference>
<feature type="region of interest" description="Disordered" evidence="1">
    <location>
        <begin position="249"/>
        <end position="277"/>
    </location>
</feature>
<evidence type="ECO:0000256" key="1">
    <source>
        <dbReference type="SAM" id="MobiDB-lite"/>
    </source>
</evidence>
<reference evidence="2 3" key="1">
    <citation type="submission" date="2017-07" db="EMBL/GenBank/DDBJ databases">
        <title>An improved, manually edited Actinidia chinensis var. chinensis (kiwifruit) genome highlights the challenges associated with draft genomes and gene prediction in plants.</title>
        <authorList>
            <person name="Pilkington S."/>
            <person name="Crowhurst R."/>
            <person name="Hilario E."/>
            <person name="Nardozza S."/>
            <person name="Fraser L."/>
            <person name="Peng Y."/>
            <person name="Gunaseelan K."/>
            <person name="Simpson R."/>
            <person name="Tahir J."/>
            <person name="Deroles S."/>
            <person name="Templeton K."/>
            <person name="Luo Z."/>
            <person name="Davy M."/>
            <person name="Cheng C."/>
            <person name="Mcneilage M."/>
            <person name="Scaglione D."/>
            <person name="Liu Y."/>
            <person name="Zhang Q."/>
            <person name="Datson P."/>
            <person name="De Silva N."/>
            <person name="Gardiner S."/>
            <person name="Bassett H."/>
            <person name="Chagne D."/>
            <person name="Mccallum J."/>
            <person name="Dzierzon H."/>
            <person name="Deng C."/>
            <person name="Wang Y.-Y."/>
            <person name="Barron N."/>
            <person name="Manako K."/>
            <person name="Bowen J."/>
            <person name="Foster T."/>
            <person name="Erridge Z."/>
            <person name="Tiffin H."/>
            <person name="Waite C."/>
            <person name="Davies K."/>
            <person name="Grierson E."/>
            <person name="Laing W."/>
            <person name="Kirk R."/>
            <person name="Chen X."/>
            <person name="Wood M."/>
            <person name="Montefiori M."/>
            <person name="Brummell D."/>
            <person name="Schwinn K."/>
            <person name="Catanach A."/>
            <person name="Fullerton C."/>
            <person name="Li D."/>
            <person name="Meiyalaghan S."/>
            <person name="Nieuwenhuizen N."/>
            <person name="Read N."/>
            <person name="Prakash R."/>
            <person name="Hunter D."/>
            <person name="Zhang H."/>
            <person name="Mckenzie M."/>
            <person name="Knabel M."/>
            <person name="Harris A."/>
            <person name="Allan A."/>
            <person name="Chen A."/>
            <person name="Janssen B."/>
            <person name="Plunkett B."/>
            <person name="Dwamena C."/>
            <person name="Voogd C."/>
            <person name="Leif D."/>
            <person name="Lafferty D."/>
            <person name="Souleyre E."/>
            <person name="Varkonyi-Gasic E."/>
            <person name="Gambi F."/>
            <person name="Hanley J."/>
            <person name="Yao J.-L."/>
            <person name="Cheung J."/>
            <person name="David K."/>
            <person name="Warren B."/>
            <person name="Marsh K."/>
            <person name="Snowden K."/>
            <person name="Lin-Wang K."/>
            <person name="Brian L."/>
            <person name="Martinez-Sanchez M."/>
            <person name="Wang M."/>
            <person name="Ileperuma N."/>
            <person name="Macnee N."/>
            <person name="Campin R."/>
            <person name="Mcatee P."/>
            <person name="Drummond R."/>
            <person name="Espley R."/>
            <person name="Ireland H."/>
            <person name="Wu R."/>
            <person name="Atkinson R."/>
            <person name="Karunairetnam S."/>
            <person name="Bulley S."/>
            <person name="Chunkath S."/>
            <person name="Hanley Z."/>
            <person name="Storey R."/>
            <person name="Thrimawithana A."/>
            <person name="Thomson S."/>
            <person name="David C."/>
            <person name="Testolin R."/>
        </authorList>
    </citation>
    <scope>NUCLEOTIDE SEQUENCE [LARGE SCALE GENOMIC DNA]</scope>
    <source>
        <strain evidence="3">cv. Red5</strain>
        <tissue evidence="2">Young leaf</tissue>
    </source>
</reference>
<organism evidence="2 3">
    <name type="scientific">Actinidia chinensis var. chinensis</name>
    <name type="common">Chinese soft-hair kiwi</name>
    <dbReference type="NCBI Taxonomy" id="1590841"/>
    <lineage>
        <taxon>Eukaryota</taxon>
        <taxon>Viridiplantae</taxon>
        <taxon>Streptophyta</taxon>
        <taxon>Embryophyta</taxon>
        <taxon>Tracheophyta</taxon>
        <taxon>Spermatophyta</taxon>
        <taxon>Magnoliopsida</taxon>
        <taxon>eudicotyledons</taxon>
        <taxon>Gunneridae</taxon>
        <taxon>Pentapetalae</taxon>
        <taxon>asterids</taxon>
        <taxon>Ericales</taxon>
        <taxon>Actinidiaceae</taxon>
        <taxon>Actinidia</taxon>
    </lineage>
</organism>
<dbReference type="PANTHER" id="PTHR33917">
    <property type="entry name" value="PROTEIN EXECUTER 1, CHLOROPLASTIC"/>
    <property type="match status" value="1"/>
</dbReference>
<feature type="compositionally biased region" description="Basic and acidic residues" evidence="1">
    <location>
        <begin position="263"/>
        <end position="274"/>
    </location>
</feature>
<proteinExistence type="predicted"/>
<protein>
    <submittedName>
        <fullName evidence="2">Protein EXECUTER 2 like</fullName>
    </submittedName>
</protein>
<reference evidence="3" key="2">
    <citation type="journal article" date="2018" name="BMC Genomics">
        <title>A manually annotated Actinidia chinensis var. chinensis (kiwifruit) genome highlights the challenges associated with draft genomes and gene prediction in plants.</title>
        <authorList>
            <person name="Pilkington S.M."/>
            <person name="Crowhurst R."/>
            <person name="Hilario E."/>
            <person name="Nardozza S."/>
            <person name="Fraser L."/>
            <person name="Peng Y."/>
            <person name="Gunaseelan K."/>
            <person name="Simpson R."/>
            <person name="Tahir J."/>
            <person name="Deroles S.C."/>
            <person name="Templeton K."/>
            <person name="Luo Z."/>
            <person name="Davy M."/>
            <person name="Cheng C."/>
            <person name="McNeilage M."/>
            <person name="Scaglione D."/>
            <person name="Liu Y."/>
            <person name="Zhang Q."/>
            <person name="Datson P."/>
            <person name="De Silva N."/>
            <person name="Gardiner S.E."/>
            <person name="Bassett H."/>
            <person name="Chagne D."/>
            <person name="McCallum J."/>
            <person name="Dzierzon H."/>
            <person name="Deng C."/>
            <person name="Wang Y.Y."/>
            <person name="Barron L."/>
            <person name="Manako K."/>
            <person name="Bowen J."/>
            <person name="Foster T.M."/>
            <person name="Erridge Z.A."/>
            <person name="Tiffin H."/>
            <person name="Waite C.N."/>
            <person name="Davies K.M."/>
            <person name="Grierson E.P."/>
            <person name="Laing W.A."/>
            <person name="Kirk R."/>
            <person name="Chen X."/>
            <person name="Wood M."/>
            <person name="Montefiori M."/>
            <person name="Brummell D.A."/>
            <person name="Schwinn K.E."/>
            <person name="Catanach A."/>
            <person name="Fullerton C."/>
            <person name="Li D."/>
            <person name="Meiyalaghan S."/>
            <person name="Nieuwenhuizen N."/>
            <person name="Read N."/>
            <person name="Prakash R."/>
            <person name="Hunter D."/>
            <person name="Zhang H."/>
            <person name="McKenzie M."/>
            <person name="Knabel M."/>
            <person name="Harris A."/>
            <person name="Allan A.C."/>
            <person name="Gleave A."/>
            <person name="Chen A."/>
            <person name="Janssen B.J."/>
            <person name="Plunkett B."/>
            <person name="Ampomah-Dwamena C."/>
            <person name="Voogd C."/>
            <person name="Leif D."/>
            <person name="Lafferty D."/>
            <person name="Souleyre E.J.F."/>
            <person name="Varkonyi-Gasic E."/>
            <person name="Gambi F."/>
            <person name="Hanley J."/>
            <person name="Yao J.L."/>
            <person name="Cheung J."/>
            <person name="David K.M."/>
            <person name="Warren B."/>
            <person name="Marsh K."/>
            <person name="Snowden K.C."/>
            <person name="Lin-Wang K."/>
            <person name="Brian L."/>
            <person name="Martinez-Sanchez M."/>
            <person name="Wang M."/>
            <person name="Ileperuma N."/>
            <person name="Macnee N."/>
            <person name="Campin R."/>
            <person name="McAtee P."/>
            <person name="Drummond R.S.M."/>
            <person name="Espley R.V."/>
            <person name="Ireland H.S."/>
            <person name="Wu R."/>
            <person name="Atkinson R.G."/>
            <person name="Karunairetnam S."/>
            <person name="Bulley S."/>
            <person name="Chunkath S."/>
            <person name="Hanley Z."/>
            <person name="Storey R."/>
            <person name="Thrimawithana A.H."/>
            <person name="Thomson S."/>
            <person name="David C."/>
            <person name="Testolin R."/>
            <person name="Huang H."/>
            <person name="Hellens R.P."/>
            <person name="Schaffer R.J."/>
        </authorList>
    </citation>
    <scope>NUCLEOTIDE SEQUENCE [LARGE SCALE GENOMIC DNA]</scope>
    <source>
        <strain evidence="3">cv. Red5</strain>
    </source>
</reference>
<name>A0A2R6QGQ5_ACTCC</name>
<sequence>MAVANMCGTGCSIPVPQLRPFSYSSSSSSSTFDCYLKKSVNVKFVLGRGCTATRNQFQKSRRISKLSCHCSANNGNNNNSPSDWEWSRWTRHFSEIEQTESFASVLKFQLEDAIEREDFQEAAKLKTAIADATSKDSVAEIMSQLKNAIDDERYHDASKLCRCTGSGLVGWWFSCSNDSDHPFGRLIRVTPGVGRFVGRSYSPRQLVTASPGTPLFEIFVVKDANKTYSMQVVFLHRAKGNLTNSTSLLLNSKPTKGTTTTEIKADKSEDKSTNDEGAIEEEIKSVLNFLKEKIPNLNLEAMNINVTKAVIEGGDSMNQLMQEDDENMPGEDSDDETSNLDDVQPDRVALGAGEGATEDGKSLDMKVLIGGILHNDEDTSTKDEYVRQPAEIEDMERDSFVLHIPARSQDRDSEESMVSEVKMAAMAAKGVSALMPPSVAKAFLSSDKVPSKVSRDLREIVKFAVSQAQKGDMLSEYTTFSRITTSEGDLDPFDGLYVGAFGPYGTEVVQLRRKYGYWNRKKDADKSSDVEFFEYVEATKLTGGLNVSAGEVMFRAKIGKGNRIATRGLYPDELGVVASYEGQGRIATRNRKWVDGELLQLNGKRMGPNVKGADLGFLYVLPKESFLVLFNRLKLPD</sequence>
<gene>
    <name evidence="2" type="ORF">CEY00_Acc18146</name>
</gene>
<dbReference type="Proteomes" id="UP000241394">
    <property type="component" value="Chromosome LG16"/>
</dbReference>
<dbReference type="InterPro" id="IPR044680">
    <property type="entry name" value="EX1/2"/>
</dbReference>
<dbReference type="Pfam" id="PF12014">
    <property type="entry name" value="Cyclin_D1_bind"/>
    <property type="match status" value="1"/>
</dbReference>
<dbReference type="GO" id="GO:0010343">
    <property type="term" value="P:singlet oxygen-mediated programmed cell death"/>
    <property type="evidence" value="ECO:0007669"/>
    <property type="project" value="EnsemblPlants"/>
</dbReference>
<dbReference type="GO" id="GO:0042651">
    <property type="term" value="C:thylakoid membrane"/>
    <property type="evidence" value="ECO:0007669"/>
    <property type="project" value="EnsemblPlants"/>
</dbReference>
<dbReference type="FunCoup" id="A0A2R6QGQ5">
    <property type="interactions" value="3687"/>
</dbReference>
<feature type="region of interest" description="Disordered" evidence="1">
    <location>
        <begin position="320"/>
        <end position="344"/>
    </location>
</feature>
<accession>A0A2R6QGQ5</accession>
<dbReference type="Gramene" id="PSS07792">
    <property type="protein sequence ID" value="PSS07792"/>
    <property type="gene ID" value="CEY00_Acc18146"/>
</dbReference>
<evidence type="ECO:0000313" key="3">
    <source>
        <dbReference type="Proteomes" id="UP000241394"/>
    </source>
</evidence>
<evidence type="ECO:0000313" key="2">
    <source>
        <dbReference type="EMBL" id="PSS07792.1"/>
    </source>
</evidence>
<dbReference type="OMA" id="MASTHPC"/>
<dbReference type="InParanoid" id="A0A2R6QGQ5"/>
<comment type="caution">
    <text evidence="2">The sequence shown here is derived from an EMBL/GenBank/DDBJ whole genome shotgun (WGS) entry which is preliminary data.</text>
</comment>
<dbReference type="AlphaFoldDB" id="A0A2R6QGQ5"/>
<dbReference type="OrthoDB" id="722566at2759"/>